<proteinExistence type="predicted"/>
<sequence>MASCEAVHDAHSKKASTPMRTNTDSSQTRRTYEPLIELKPFRNGHPDPETSLTFESCSQVPAAGKRIGGVLGAMRHTVTATRNLLRRFMRLVTPQSTVRSVRKVCEYCARTDVPTKDIYSHLKHLRRSTAPIWPVIATDRFVAMPDASFAALGFVLMMHGEEWQIHQWFRLGKDRNFDSMPLSLACLNGIIEAAVLAKLQVGEPPRLSSDDYVIDASALERTRRLSEVDISPLSEYFSTRGTTAPPAREVTGDWRDHASFRS</sequence>
<feature type="compositionally biased region" description="Basic and acidic residues" evidence="1">
    <location>
        <begin position="1"/>
        <end position="12"/>
    </location>
</feature>
<name>A0A378YTV5_9BURK</name>
<evidence type="ECO:0000313" key="2">
    <source>
        <dbReference type="EMBL" id="SUA80605.1"/>
    </source>
</evidence>
<reference evidence="2 3" key="1">
    <citation type="submission" date="2018-06" db="EMBL/GenBank/DDBJ databases">
        <authorList>
            <consortium name="Pathogen Informatics"/>
            <person name="Doyle S."/>
        </authorList>
    </citation>
    <scope>NUCLEOTIDE SEQUENCE [LARGE SCALE GENOMIC DNA]</scope>
    <source>
        <strain evidence="2 3">NCTC13160</strain>
    </source>
</reference>
<feature type="region of interest" description="Disordered" evidence="1">
    <location>
        <begin position="1"/>
        <end position="33"/>
    </location>
</feature>
<accession>A0A378YTV5</accession>
<dbReference type="Proteomes" id="UP000254573">
    <property type="component" value="Unassembled WGS sequence"/>
</dbReference>
<feature type="compositionally biased region" description="Polar residues" evidence="1">
    <location>
        <begin position="18"/>
        <end position="29"/>
    </location>
</feature>
<organism evidence="2 3">
    <name type="scientific">Pandoraea pnomenusa</name>
    <dbReference type="NCBI Taxonomy" id="93220"/>
    <lineage>
        <taxon>Bacteria</taxon>
        <taxon>Pseudomonadati</taxon>
        <taxon>Pseudomonadota</taxon>
        <taxon>Betaproteobacteria</taxon>
        <taxon>Burkholderiales</taxon>
        <taxon>Burkholderiaceae</taxon>
        <taxon>Pandoraea</taxon>
    </lineage>
</organism>
<protein>
    <submittedName>
        <fullName evidence="2">Uncharacterized protein</fullName>
    </submittedName>
</protein>
<gene>
    <name evidence="2" type="ORF">NCTC13160_03833</name>
</gene>
<dbReference type="EMBL" id="UGSG01000001">
    <property type="protein sequence ID" value="SUA80605.1"/>
    <property type="molecule type" value="Genomic_DNA"/>
</dbReference>
<evidence type="ECO:0000256" key="1">
    <source>
        <dbReference type="SAM" id="MobiDB-lite"/>
    </source>
</evidence>
<dbReference type="AlphaFoldDB" id="A0A378YTV5"/>
<evidence type="ECO:0000313" key="3">
    <source>
        <dbReference type="Proteomes" id="UP000254573"/>
    </source>
</evidence>